<dbReference type="CDD" id="cd00090">
    <property type="entry name" value="HTH_ARSR"/>
    <property type="match status" value="1"/>
</dbReference>
<evidence type="ECO:0000256" key="1">
    <source>
        <dbReference type="ARBA" id="ARBA00023015"/>
    </source>
</evidence>
<evidence type="ECO:0000256" key="3">
    <source>
        <dbReference type="ARBA" id="ARBA00023163"/>
    </source>
</evidence>
<dbReference type="PRINTS" id="PR00778">
    <property type="entry name" value="HTHARSR"/>
</dbReference>
<keyword evidence="2" id="KW-0238">DNA-binding</keyword>
<keyword evidence="3" id="KW-0804">Transcription</keyword>
<dbReference type="InterPro" id="IPR011991">
    <property type="entry name" value="ArsR-like_HTH"/>
</dbReference>
<dbReference type="InterPro" id="IPR001845">
    <property type="entry name" value="HTH_ArsR_DNA-bd_dom"/>
</dbReference>
<organism evidence="5 6">
    <name type="scientific">Rhodocyclus gracilis</name>
    <dbReference type="NCBI Taxonomy" id="2929842"/>
    <lineage>
        <taxon>Bacteria</taxon>
        <taxon>Pseudomonadati</taxon>
        <taxon>Pseudomonadota</taxon>
        <taxon>Betaproteobacteria</taxon>
        <taxon>Rhodocyclales</taxon>
        <taxon>Rhodocyclaceae</taxon>
        <taxon>Rhodocyclus</taxon>
    </lineage>
</organism>
<evidence type="ECO:0000256" key="2">
    <source>
        <dbReference type="ARBA" id="ARBA00023125"/>
    </source>
</evidence>
<dbReference type="Gene3D" id="1.10.10.10">
    <property type="entry name" value="Winged helix-like DNA-binding domain superfamily/Winged helix DNA-binding domain"/>
    <property type="match status" value="1"/>
</dbReference>
<dbReference type="NCBIfam" id="NF033788">
    <property type="entry name" value="HTH_metalloreg"/>
    <property type="match status" value="1"/>
</dbReference>
<proteinExistence type="predicted"/>
<name>A0ABX0WN85_9RHOO</name>
<comment type="caution">
    <text evidence="5">The sequence shown here is derived from an EMBL/GenBank/DDBJ whole genome shotgun (WGS) entry which is preliminary data.</text>
</comment>
<sequence>MDTSATMVDVEELRGAATRTVGVLKILANEDRLLLLCQLSQGERCVSELEEQLGIRQPTLSQQLGVLRSEGVVATRRQGKNIYYSVAEPAMLEILTLLYRLYCPRSESDGD</sequence>
<dbReference type="EMBL" id="JAATWB010000011">
    <property type="protein sequence ID" value="NJA90030.1"/>
    <property type="molecule type" value="Genomic_DNA"/>
</dbReference>
<dbReference type="PANTHER" id="PTHR33154">
    <property type="entry name" value="TRANSCRIPTIONAL REGULATOR, ARSR FAMILY"/>
    <property type="match status" value="1"/>
</dbReference>
<dbReference type="Proteomes" id="UP000720344">
    <property type="component" value="Unassembled WGS sequence"/>
</dbReference>
<protein>
    <submittedName>
        <fullName evidence="5">Helix-turn-helix transcriptional regulator</fullName>
    </submittedName>
</protein>
<dbReference type="RefSeq" id="WP_167682575.1">
    <property type="nucleotide sequence ID" value="NZ_JAATWB010000011.1"/>
</dbReference>
<keyword evidence="1" id="KW-0805">Transcription regulation</keyword>
<reference evidence="6" key="1">
    <citation type="submission" date="2020-03" db="EMBL/GenBank/DDBJ databases">
        <title>Whole-genome sequence of the purple nonsulfur bacterium Rhodocyclus tenuis DSM112.</title>
        <authorList>
            <person name="Kyndt J.A."/>
            <person name="Meyer T.E."/>
        </authorList>
    </citation>
    <scope>NUCLEOTIDE SEQUENCE [LARGE SCALE GENOMIC DNA]</scope>
    <source>
        <strain evidence="6">DSM 112</strain>
    </source>
</reference>
<gene>
    <name evidence="5" type="ORF">HCX48_12475</name>
</gene>
<keyword evidence="6" id="KW-1185">Reference proteome</keyword>
<dbReference type="InterPro" id="IPR051081">
    <property type="entry name" value="HTH_MetalResp_TranReg"/>
</dbReference>
<evidence type="ECO:0000259" key="4">
    <source>
        <dbReference type="PROSITE" id="PS50987"/>
    </source>
</evidence>
<evidence type="ECO:0000313" key="6">
    <source>
        <dbReference type="Proteomes" id="UP000720344"/>
    </source>
</evidence>
<accession>A0ABX0WN85</accession>
<evidence type="ECO:0000313" key="5">
    <source>
        <dbReference type="EMBL" id="NJA90030.1"/>
    </source>
</evidence>
<dbReference type="SUPFAM" id="SSF46785">
    <property type="entry name" value="Winged helix' DNA-binding domain"/>
    <property type="match status" value="1"/>
</dbReference>
<dbReference type="Pfam" id="PF01022">
    <property type="entry name" value="HTH_5"/>
    <property type="match status" value="1"/>
</dbReference>
<feature type="domain" description="HTH arsR-type" evidence="4">
    <location>
        <begin position="13"/>
        <end position="109"/>
    </location>
</feature>
<dbReference type="InterPro" id="IPR036388">
    <property type="entry name" value="WH-like_DNA-bd_sf"/>
</dbReference>
<dbReference type="PANTHER" id="PTHR33154:SF28">
    <property type="entry name" value="HTH-TYPE TRANSCRIPTIONAL REGULATOR YGAV-RELATED"/>
    <property type="match status" value="1"/>
</dbReference>
<dbReference type="InterPro" id="IPR036390">
    <property type="entry name" value="WH_DNA-bd_sf"/>
</dbReference>
<dbReference type="SMART" id="SM00418">
    <property type="entry name" value="HTH_ARSR"/>
    <property type="match status" value="1"/>
</dbReference>
<dbReference type="PROSITE" id="PS50987">
    <property type="entry name" value="HTH_ARSR_2"/>
    <property type="match status" value="1"/>
</dbReference>